<comment type="cofactor">
    <cofactor evidence="1 5">
        <name>Zn(2+)</name>
        <dbReference type="ChEBI" id="CHEBI:29105"/>
    </cofactor>
</comment>
<dbReference type="Proteomes" id="UP000054107">
    <property type="component" value="Unassembled WGS sequence"/>
</dbReference>
<reference evidence="7 8" key="1">
    <citation type="submission" date="2014-09" db="EMBL/GenBank/DDBJ databases">
        <authorList>
            <person name="Ellenberger Sabrina"/>
        </authorList>
    </citation>
    <scope>NUCLEOTIDE SEQUENCE [LARGE SCALE GENOMIC DNA]</scope>
    <source>
        <strain evidence="7 8">CBS 412.66</strain>
    </source>
</reference>
<dbReference type="InterPro" id="IPR011032">
    <property type="entry name" value="GroES-like_sf"/>
</dbReference>
<evidence type="ECO:0000256" key="1">
    <source>
        <dbReference type="ARBA" id="ARBA00001947"/>
    </source>
</evidence>
<dbReference type="Pfam" id="PF08240">
    <property type="entry name" value="ADH_N"/>
    <property type="match status" value="1"/>
</dbReference>
<dbReference type="OrthoDB" id="1879366at2759"/>
<evidence type="ECO:0000259" key="6">
    <source>
        <dbReference type="SMART" id="SM00829"/>
    </source>
</evidence>
<dbReference type="Pfam" id="PF00107">
    <property type="entry name" value="ADH_zinc_N"/>
    <property type="match status" value="1"/>
</dbReference>
<dbReference type="SMART" id="SM00829">
    <property type="entry name" value="PKS_ER"/>
    <property type="match status" value="1"/>
</dbReference>
<dbReference type="Gene3D" id="3.40.50.720">
    <property type="entry name" value="NAD(P)-binding Rossmann-like Domain"/>
    <property type="match status" value="1"/>
</dbReference>
<dbReference type="PANTHER" id="PTHR42683">
    <property type="entry name" value="ALDEHYDE REDUCTASE"/>
    <property type="match status" value="1"/>
</dbReference>
<keyword evidence="2 5" id="KW-0479">Metal-binding</keyword>
<dbReference type="InterPro" id="IPR002328">
    <property type="entry name" value="ADH_Zn_CS"/>
</dbReference>
<evidence type="ECO:0000256" key="4">
    <source>
        <dbReference type="ARBA" id="ARBA00023002"/>
    </source>
</evidence>
<dbReference type="STRING" id="35722.A0A0B7N3C7"/>
<proteinExistence type="inferred from homology"/>
<sequence length="322" mass="34589">MTGTQETFTGYAGLEPFVLKDEKTHLQVYKFQPRPLDADEVEIQVSACGICGSDVHQLTNGWKRANYPLIPGHEFIGKVTAVGEGVKDIALGQRVGVSPGYADKVRVQAAWAIPIPDSITDEEGAPLLCAGITTYLPFKHQNIGPETSVGVIGIGGLGHLAIQWAKAKGCPTILAISSSTGKKEDATKLGATDFIVLDENGSFEDRYNRSVDVLLVCGSGKSTNWGKLAELVKTRGKIVLIDVPDEPILLPAAALVYQHISLIGTFVGSNDDLKEMIEFASQTGVRPWVNIVQNTLDGVNEGIKDLINGKAHYRIVIKGEGR</sequence>
<evidence type="ECO:0000256" key="3">
    <source>
        <dbReference type="ARBA" id="ARBA00022833"/>
    </source>
</evidence>
<evidence type="ECO:0000313" key="8">
    <source>
        <dbReference type="Proteomes" id="UP000054107"/>
    </source>
</evidence>
<evidence type="ECO:0000313" key="7">
    <source>
        <dbReference type="EMBL" id="CEP09579.1"/>
    </source>
</evidence>
<keyword evidence="8" id="KW-1185">Reference proteome</keyword>
<dbReference type="GO" id="GO:0016616">
    <property type="term" value="F:oxidoreductase activity, acting on the CH-OH group of donors, NAD or NADP as acceptor"/>
    <property type="evidence" value="ECO:0007669"/>
    <property type="project" value="InterPro"/>
</dbReference>
<dbReference type="InterPro" id="IPR013154">
    <property type="entry name" value="ADH-like_N"/>
</dbReference>
<dbReference type="SUPFAM" id="SSF50129">
    <property type="entry name" value="GroES-like"/>
    <property type="match status" value="1"/>
</dbReference>
<feature type="domain" description="Enoyl reductase (ER)" evidence="6">
    <location>
        <begin position="23"/>
        <end position="317"/>
    </location>
</feature>
<dbReference type="InterPro" id="IPR013149">
    <property type="entry name" value="ADH-like_C"/>
</dbReference>
<dbReference type="CDD" id="cd05283">
    <property type="entry name" value="CAD1"/>
    <property type="match status" value="1"/>
</dbReference>
<dbReference type="InterPro" id="IPR020843">
    <property type="entry name" value="ER"/>
</dbReference>
<dbReference type="AlphaFoldDB" id="A0A0B7N3C7"/>
<name>A0A0B7N3C7_9FUNG</name>
<dbReference type="GO" id="GO:0008270">
    <property type="term" value="F:zinc ion binding"/>
    <property type="evidence" value="ECO:0007669"/>
    <property type="project" value="InterPro"/>
</dbReference>
<protein>
    <recommendedName>
        <fullName evidence="6">Enoyl reductase (ER) domain-containing protein</fullName>
    </recommendedName>
</protein>
<comment type="similarity">
    <text evidence="5">Belongs to the zinc-containing alcohol dehydrogenase family.</text>
</comment>
<keyword evidence="3 5" id="KW-0862">Zinc</keyword>
<organism evidence="7 8">
    <name type="scientific">Parasitella parasitica</name>
    <dbReference type="NCBI Taxonomy" id="35722"/>
    <lineage>
        <taxon>Eukaryota</taxon>
        <taxon>Fungi</taxon>
        <taxon>Fungi incertae sedis</taxon>
        <taxon>Mucoromycota</taxon>
        <taxon>Mucoromycotina</taxon>
        <taxon>Mucoromycetes</taxon>
        <taxon>Mucorales</taxon>
        <taxon>Mucorineae</taxon>
        <taxon>Mucoraceae</taxon>
        <taxon>Parasitella</taxon>
    </lineage>
</organism>
<dbReference type="InterPro" id="IPR047109">
    <property type="entry name" value="CAD-like"/>
</dbReference>
<accession>A0A0B7N3C7</accession>
<gene>
    <name evidence="7" type="primary">PARPA_03108.1 scaffold 6726</name>
</gene>
<keyword evidence="4" id="KW-0560">Oxidoreductase</keyword>
<dbReference type="PROSITE" id="PS00059">
    <property type="entry name" value="ADH_ZINC"/>
    <property type="match status" value="1"/>
</dbReference>
<dbReference type="FunFam" id="3.40.50.720:FF:000022">
    <property type="entry name" value="Cinnamyl alcohol dehydrogenase"/>
    <property type="match status" value="1"/>
</dbReference>
<dbReference type="SUPFAM" id="SSF51735">
    <property type="entry name" value="NAD(P)-binding Rossmann-fold domains"/>
    <property type="match status" value="1"/>
</dbReference>
<evidence type="ECO:0000256" key="2">
    <source>
        <dbReference type="ARBA" id="ARBA00022723"/>
    </source>
</evidence>
<dbReference type="EMBL" id="LN721931">
    <property type="protein sequence ID" value="CEP09579.1"/>
    <property type="molecule type" value="Genomic_DNA"/>
</dbReference>
<dbReference type="Gene3D" id="3.90.180.10">
    <property type="entry name" value="Medium-chain alcohol dehydrogenases, catalytic domain"/>
    <property type="match status" value="2"/>
</dbReference>
<evidence type="ECO:0000256" key="5">
    <source>
        <dbReference type="RuleBase" id="RU361277"/>
    </source>
</evidence>
<dbReference type="InterPro" id="IPR036291">
    <property type="entry name" value="NAD(P)-bd_dom_sf"/>
</dbReference>